<organism evidence="2 3">
    <name type="scientific">Dietzia psychralcaliphila</name>
    <dbReference type="NCBI Taxonomy" id="139021"/>
    <lineage>
        <taxon>Bacteria</taxon>
        <taxon>Bacillati</taxon>
        <taxon>Actinomycetota</taxon>
        <taxon>Actinomycetes</taxon>
        <taxon>Mycobacteriales</taxon>
        <taxon>Dietziaceae</taxon>
        <taxon>Dietzia</taxon>
    </lineage>
</organism>
<dbReference type="EMBL" id="CP015453">
    <property type="protein sequence ID" value="AWH96426.1"/>
    <property type="molecule type" value="Genomic_DNA"/>
</dbReference>
<feature type="compositionally biased region" description="Basic and acidic residues" evidence="1">
    <location>
        <begin position="472"/>
        <end position="481"/>
    </location>
</feature>
<gene>
    <name evidence="2" type="ORF">A6048_14065</name>
</gene>
<sequence length="571" mass="59501">MTRDLHPVRALVAILGTVVLLFTTALAIGSIRPTEATWSDQAVGAAEFGAANPNQNTRFARALSTFGLMERAIRNSDVGAVTAFRQTPDASRQVVGPTTHDSSGSFPTYLLPLTTVGYSCSTLDAQSRCDNGNPTGVATPTATAVSETRSLEVRTSRILGSDLVSYPGRSPIRATAACSPSDGAASLSSDGPVVLGRNGLFEQEVRVPIPGPNSEQTGNRSWGSYDYVATLQHVKKESPGYALSQLRLRINATGTGGAERWNLTLILAHAECGVDRETTAAPTRPTSGEWPILSAQSNRMMAAQADAPTTLQPEDAAPEGVAPEGGEAPDDEPASDVPVSDESSTSVPTPIDDAREDDAEKGKPRDTAESSPSTPGTTTPVEHPEPSEKPDQPAVAEEPQRPANVAPGRWFTVVGRDGVELGSAKIDDIVRTPGCGVALTLRITTSEETSPDRWSTVGPGDFAELRSSGSTRDARPVRSDCEQSAASTTTRLSPGSEYEIVLAFQLDDSAQRAMLRPEGTAGSAFDLPPLTEVAVVATTGAPVPAAGQPPAATTPAANAPVTVTQTVESDA</sequence>
<accession>A0AAD0JVD9</accession>
<proteinExistence type="predicted"/>
<dbReference type="AlphaFoldDB" id="A0AAD0JVD9"/>
<keyword evidence="3" id="KW-1185">Reference proteome</keyword>
<feature type="compositionally biased region" description="Polar residues" evidence="1">
    <location>
        <begin position="482"/>
        <end position="492"/>
    </location>
</feature>
<evidence type="ECO:0000313" key="3">
    <source>
        <dbReference type="Proteomes" id="UP000244903"/>
    </source>
</evidence>
<dbReference type="Proteomes" id="UP000244903">
    <property type="component" value="Chromosome"/>
</dbReference>
<feature type="region of interest" description="Disordered" evidence="1">
    <location>
        <begin position="299"/>
        <end position="410"/>
    </location>
</feature>
<feature type="region of interest" description="Disordered" evidence="1">
    <location>
        <begin position="447"/>
        <end position="492"/>
    </location>
</feature>
<feature type="compositionally biased region" description="Basic and acidic residues" evidence="1">
    <location>
        <begin position="382"/>
        <end position="391"/>
    </location>
</feature>
<feature type="compositionally biased region" description="Low complexity" evidence="1">
    <location>
        <begin position="370"/>
        <end position="380"/>
    </location>
</feature>
<evidence type="ECO:0000313" key="2">
    <source>
        <dbReference type="EMBL" id="AWH96426.1"/>
    </source>
</evidence>
<dbReference type="KEGG" id="dpc:A6048_14065"/>
<evidence type="ECO:0000256" key="1">
    <source>
        <dbReference type="SAM" id="MobiDB-lite"/>
    </source>
</evidence>
<feature type="compositionally biased region" description="Basic and acidic residues" evidence="1">
    <location>
        <begin position="358"/>
        <end position="368"/>
    </location>
</feature>
<reference evidence="2 3" key="1">
    <citation type="submission" date="2016-04" db="EMBL/GenBank/DDBJ databases">
        <title>Complete genome sequence of the haloalkaliphilic hydrocarbon-degrading bacterium Dietzia psychralcaliphila ILA-1T, isolated from a drain of a fish product-processing plant.</title>
        <authorList>
            <person name="Zhao J."/>
            <person name="Hu B."/>
            <person name="Geng S."/>
            <person name="Nie Y."/>
            <person name="Tang Y."/>
        </authorList>
    </citation>
    <scope>NUCLEOTIDE SEQUENCE [LARGE SCALE GENOMIC DNA]</scope>
    <source>
        <strain evidence="2 3">ILA-1</strain>
    </source>
</reference>
<feature type="region of interest" description="Disordered" evidence="1">
    <location>
        <begin position="544"/>
        <end position="571"/>
    </location>
</feature>
<dbReference type="RefSeq" id="WP_107745745.1">
    <property type="nucleotide sequence ID" value="NZ_CP015453.1"/>
</dbReference>
<name>A0AAD0JVD9_9ACTN</name>
<protein>
    <submittedName>
        <fullName evidence="2">Uncharacterized protein</fullName>
    </submittedName>
</protein>